<dbReference type="Pfam" id="PF14512">
    <property type="entry name" value="TM1586_NiRdase"/>
    <property type="match status" value="1"/>
</dbReference>
<comment type="similarity">
    <text evidence="1">Belongs to the nitroreductase family.</text>
</comment>
<dbReference type="SUPFAM" id="SSF55469">
    <property type="entry name" value="FMN-dependent nitroreductase-like"/>
    <property type="match status" value="2"/>
</dbReference>
<dbReference type="Proteomes" id="UP000306509">
    <property type="component" value="Unassembled WGS sequence"/>
</dbReference>
<dbReference type="PANTHER" id="PTHR43673">
    <property type="entry name" value="NAD(P)H NITROREDUCTASE YDGI-RELATED"/>
    <property type="match status" value="1"/>
</dbReference>
<dbReference type="GO" id="GO:0016491">
    <property type="term" value="F:oxidoreductase activity"/>
    <property type="evidence" value="ECO:0007669"/>
    <property type="project" value="UniProtKB-KW"/>
</dbReference>
<evidence type="ECO:0000313" key="5">
    <source>
        <dbReference type="Proteomes" id="UP000306509"/>
    </source>
</evidence>
<name>A0A4U8QEV6_9FIRM</name>
<accession>A0A4U8QEV6</accession>
<dbReference type="InterPro" id="IPR000415">
    <property type="entry name" value="Nitroreductase-like"/>
</dbReference>
<sequence>MFKWVRRMNLYEAIYVRKSIRNFKKEAIDDKILCGILEFVEEIEPIFPGIGVKVEIIDNVTKRGRVGGLVNVSAPYYIALYAEKKEKRDLHAGYIMEHISLYLNTKGIGCCFLGMAKRKDKKMEEEGYEFVTAMAFGFPKGSLFRHDYEAKRLSMDELCAYKERPKTWVKEILDTARLAPSSYNSQPWRFVVYENRIHVFCKKAVMANGTFGKFAELNLGIMFANVMIAAEEIWVDLDLIRLNNITHKSLPNNQYVLSILLKQ</sequence>
<dbReference type="PANTHER" id="PTHR43673:SF10">
    <property type="entry name" value="NADH DEHYDROGENASE_NAD(P)H NITROREDUCTASE XCC3605-RELATED"/>
    <property type="match status" value="1"/>
</dbReference>
<dbReference type="STRING" id="180332.GCA_000797495_01276"/>
<evidence type="ECO:0000259" key="3">
    <source>
        <dbReference type="Pfam" id="PF14512"/>
    </source>
</evidence>
<dbReference type="Gene3D" id="3.40.109.10">
    <property type="entry name" value="NADH Oxidase"/>
    <property type="match status" value="1"/>
</dbReference>
<dbReference type="EMBL" id="QGQD01000002">
    <property type="protein sequence ID" value="TLD02954.1"/>
    <property type="molecule type" value="Genomic_DNA"/>
</dbReference>
<dbReference type="Gene3D" id="3.40.109.30">
    <property type="entry name" value="putative nitroreductase (tm1586), domain 2"/>
    <property type="match status" value="1"/>
</dbReference>
<evidence type="ECO:0000256" key="2">
    <source>
        <dbReference type="ARBA" id="ARBA00023002"/>
    </source>
</evidence>
<dbReference type="InterPro" id="IPR029478">
    <property type="entry name" value="TM1586_NiRdase"/>
</dbReference>
<keyword evidence="5" id="KW-1185">Reference proteome</keyword>
<evidence type="ECO:0000313" key="4">
    <source>
        <dbReference type="EMBL" id="TLD02954.1"/>
    </source>
</evidence>
<protein>
    <submittedName>
        <fullName evidence="4">5,6-dimethylbenzimidazole synthase</fullName>
    </submittedName>
</protein>
<dbReference type="AlphaFoldDB" id="A0A4U8QEV6"/>
<feature type="domain" description="Putative nitroreductase TM1586" evidence="3">
    <location>
        <begin position="9"/>
        <end position="230"/>
    </location>
</feature>
<comment type="caution">
    <text evidence="4">The sequence shown here is derived from an EMBL/GenBank/DDBJ whole genome shotgun (WGS) entry which is preliminary data.</text>
</comment>
<reference evidence="4 5" key="1">
    <citation type="journal article" date="2019" name="Anaerobe">
        <title>Detection of Robinsoniella peoriensis in multiple bone samples of a trauma patient.</title>
        <authorList>
            <person name="Schrottner P."/>
            <person name="Hartwich K."/>
            <person name="Bunk B."/>
            <person name="Schober I."/>
            <person name="Helbig S."/>
            <person name="Rudolph W.W."/>
            <person name="Gunzer F."/>
        </authorList>
    </citation>
    <scope>NUCLEOTIDE SEQUENCE [LARGE SCALE GENOMIC DNA]</scope>
    <source>
        <strain evidence="4 5">DSM 106044</strain>
    </source>
</reference>
<evidence type="ECO:0000256" key="1">
    <source>
        <dbReference type="ARBA" id="ARBA00007118"/>
    </source>
</evidence>
<proteinExistence type="inferred from homology"/>
<organism evidence="4 5">
    <name type="scientific">Robinsoniella peoriensis</name>
    <dbReference type="NCBI Taxonomy" id="180332"/>
    <lineage>
        <taxon>Bacteria</taxon>
        <taxon>Bacillati</taxon>
        <taxon>Bacillota</taxon>
        <taxon>Clostridia</taxon>
        <taxon>Lachnospirales</taxon>
        <taxon>Lachnospiraceae</taxon>
        <taxon>Robinsoniella</taxon>
    </lineage>
</organism>
<keyword evidence="2" id="KW-0560">Oxidoreductase</keyword>
<gene>
    <name evidence="4" type="ORF">DSM106044_00110</name>
</gene>